<dbReference type="PIRSF" id="PIRSF005739">
    <property type="entry name" value="O-mtase"/>
    <property type="match status" value="1"/>
</dbReference>
<dbReference type="EMBL" id="ML993582">
    <property type="protein sequence ID" value="KAF2172031.1"/>
    <property type="molecule type" value="Genomic_DNA"/>
</dbReference>
<evidence type="ECO:0000256" key="4">
    <source>
        <dbReference type="PIRSR" id="PIRSR005739-1"/>
    </source>
</evidence>
<evidence type="ECO:0000259" key="6">
    <source>
        <dbReference type="Pfam" id="PF08100"/>
    </source>
</evidence>
<feature type="domain" description="O-methyltransferase dimerisation" evidence="6">
    <location>
        <begin position="51"/>
        <end position="126"/>
    </location>
</feature>
<evidence type="ECO:0000313" key="7">
    <source>
        <dbReference type="EMBL" id="KAF2172031.1"/>
    </source>
</evidence>
<keyword evidence="3" id="KW-0949">S-adenosyl-L-methionine</keyword>
<dbReference type="Pfam" id="PF08100">
    <property type="entry name" value="Dimerisation"/>
    <property type="match status" value="1"/>
</dbReference>
<dbReference type="Pfam" id="PF00891">
    <property type="entry name" value="Methyltransf_2"/>
    <property type="match status" value="1"/>
</dbReference>
<accession>A0A6A6CY59</accession>
<keyword evidence="2" id="KW-0808">Transferase</keyword>
<gene>
    <name evidence="7" type="ORF">M409DRAFT_63532</name>
</gene>
<evidence type="ECO:0000313" key="8">
    <source>
        <dbReference type="Proteomes" id="UP000799537"/>
    </source>
</evidence>
<protein>
    <submittedName>
        <fullName evidence="7">Uncharacterized protein</fullName>
    </submittedName>
</protein>
<dbReference type="PANTHER" id="PTHR43712:SF1">
    <property type="entry name" value="HYPOTHETICAL O-METHYLTRANSFERASE (EUROFUNG)-RELATED"/>
    <property type="match status" value="1"/>
</dbReference>
<dbReference type="PANTHER" id="PTHR43712">
    <property type="entry name" value="PUTATIVE (AFU_ORTHOLOGUE AFUA_4G14580)-RELATED"/>
    <property type="match status" value="1"/>
</dbReference>
<feature type="domain" description="O-methyltransferase C-terminal" evidence="5">
    <location>
        <begin position="230"/>
        <end position="373"/>
    </location>
</feature>
<reference evidence="7" key="1">
    <citation type="journal article" date="2020" name="Stud. Mycol.">
        <title>101 Dothideomycetes genomes: a test case for predicting lifestyles and emergence of pathogens.</title>
        <authorList>
            <person name="Haridas S."/>
            <person name="Albert R."/>
            <person name="Binder M."/>
            <person name="Bloem J."/>
            <person name="Labutti K."/>
            <person name="Salamov A."/>
            <person name="Andreopoulos B."/>
            <person name="Baker S."/>
            <person name="Barry K."/>
            <person name="Bills G."/>
            <person name="Bluhm B."/>
            <person name="Cannon C."/>
            <person name="Castanera R."/>
            <person name="Culley D."/>
            <person name="Daum C."/>
            <person name="Ezra D."/>
            <person name="Gonzalez J."/>
            <person name="Henrissat B."/>
            <person name="Kuo A."/>
            <person name="Liang C."/>
            <person name="Lipzen A."/>
            <person name="Lutzoni F."/>
            <person name="Magnuson J."/>
            <person name="Mondo S."/>
            <person name="Nolan M."/>
            <person name="Ohm R."/>
            <person name="Pangilinan J."/>
            <person name="Park H.-J."/>
            <person name="Ramirez L."/>
            <person name="Alfaro M."/>
            <person name="Sun H."/>
            <person name="Tritt A."/>
            <person name="Yoshinaga Y."/>
            <person name="Zwiers L.-H."/>
            <person name="Turgeon B."/>
            <person name="Goodwin S."/>
            <person name="Spatafora J."/>
            <person name="Crous P."/>
            <person name="Grigoriev I."/>
        </authorList>
    </citation>
    <scope>NUCLEOTIDE SEQUENCE</scope>
    <source>
        <strain evidence="7">ATCC 36951</strain>
    </source>
</reference>
<dbReference type="InterPro" id="IPR012967">
    <property type="entry name" value="COMT_dimerisation"/>
</dbReference>
<dbReference type="PROSITE" id="PS51683">
    <property type="entry name" value="SAM_OMT_II"/>
    <property type="match status" value="1"/>
</dbReference>
<dbReference type="GO" id="GO:0046983">
    <property type="term" value="F:protein dimerization activity"/>
    <property type="evidence" value="ECO:0007669"/>
    <property type="project" value="InterPro"/>
</dbReference>
<evidence type="ECO:0000256" key="2">
    <source>
        <dbReference type="ARBA" id="ARBA00022679"/>
    </source>
</evidence>
<name>A0A6A6CY59_ZASCE</name>
<evidence type="ECO:0000256" key="1">
    <source>
        <dbReference type="ARBA" id="ARBA00022603"/>
    </source>
</evidence>
<dbReference type="InterPro" id="IPR001077">
    <property type="entry name" value="COMT_C"/>
</dbReference>
<dbReference type="GO" id="GO:0032259">
    <property type="term" value="P:methylation"/>
    <property type="evidence" value="ECO:0007669"/>
    <property type="project" value="UniProtKB-KW"/>
</dbReference>
<dbReference type="Gene3D" id="1.10.10.10">
    <property type="entry name" value="Winged helix-like DNA-binding domain superfamily/Winged helix DNA-binding domain"/>
    <property type="match status" value="1"/>
</dbReference>
<evidence type="ECO:0000259" key="5">
    <source>
        <dbReference type="Pfam" id="PF00891"/>
    </source>
</evidence>
<dbReference type="GeneID" id="54568912"/>
<dbReference type="OrthoDB" id="1606438at2759"/>
<dbReference type="SUPFAM" id="SSF53335">
    <property type="entry name" value="S-adenosyl-L-methionine-dependent methyltransferases"/>
    <property type="match status" value="1"/>
</dbReference>
<dbReference type="InterPro" id="IPR036390">
    <property type="entry name" value="WH_DNA-bd_sf"/>
</dbReference>
<evidence type="ECO:0000256" key="3">
    <source>
        <dbReference type="ARBA" id="ARBA00022691"/>
    </source>
</evidence>
<feature type="active site" description="Proton acceptor" evidence="4">
    <location>
        <position position="301"/>
    </location>
</feature>
<dbReference type="Gene3D" id="3.40.50.150">
    <property type="entry name" value="Vaccinia Virus protein VP39"/>
    <property type="match status" value="1"/>
</dbReference>
<dbReference type="InterPro" id="IPR016461">
    <property type="entry name" value="COMT-like"/>
</dbReference>
<dbReference type="RefSeq" id="XP_033672920.1">
    <property type="nucleotide sequence ID" value="XM_033815640.1"/>
</dbReference>
<proteinExistence type="predicted"/>
<sequence length="394" mass="43805">MGNLDISEAVASIRSLRASVQDDDNVRRQLKSELEEARKLLETPVEALWALLYQCVPTTALKALLDMGAIDELNACEDSLSVKVLAEACGADERIVYRLIRPLAPLGVVEELPGSLYRATPLSRLLSDPGFKGGYVFVHSLELKAFAGLPYFLQKAGYRMPTEGPGPFQYSLQTEDSIYEYMAKDGDLMVHFGKFMARSRAGRPEWFNFYPVQERLVAQSVGGEPHSDALLVDVGGGEGHDLQAFRNAFPDCPGRLILQDTETVLGNIRTLDAAVERQPHDFFTPQPMHGARAYYLRQIIHNYSDGEALEILANVKLAMTPGYSLLLIDDFCLPGESPPYYPALLDVVMMAAFTGTERTQAQWYSLLDRAGFKINRIYRDATGQEESVIEAEPK</sequence>
<dbReference type="InterPro" id="IPR036388">
    <property type="entry name" value="WH-like_DNA-bd_sf"/>
</dbReference>
<keyword evidence="8" id="KW-1185">Reference proteome</keyword>
<keyword evidence="1" id="KW-0489">Methyltransferase</keyword>
<organism evidence="7 8">
    <name type="scientific">Zasmidium cellare ATCC 36951</name>
    <dbReference type="NCBI Taxonomy" id="1080233"/>
    <lineage>
        <taxon>Eukaryota</taxon>
        <taxon>Fungi</taxon>
        <taxon>Dikarya</taxon>
        <taxon>Ascomycota</taxon>
        <taxon>Pezizomycotina</taxon>
        <taxon>Dothideomycetes</taxon>
        <taxon>Dothideomycetidae</taxon>
        <taxon>Mycosphaerellales</taxon>
        <taxon>Mycosphaerellaceae</taxon>
        <taxon>Zasmidium</taxon>
    </lineage>
</organism>
<dbReference type="InterPro" id="IPR029063">
    <property type="entry name" value="SAM-dependent_MTases_sf"/>
</dbReference>
<dbReference type="AlphaFoldDB" id="A0A6A6CY59"/>
<dbReference type="SUPFAM" id="SSF46785">
    <property type="entry name" value="Winged helix' DNA-binding domain"/>
    <property type="match status" value="1"/>
</dbReference>
<dbReference type="GO" id="GO:0008171">
    <property type="term" value="F:O-methyltransferase activity"/>
    <property type="evidence" value="ECO:0007669"/>
    <property type="project" value="InterPro"/>
</dbReference>
<dbReference type="Proteomes" id="UP000799537">
    <property type="component" value="Unassembled WGS sequence"/>
</dbReference>